<dbReference type="RefSeq" id="XP_009517387.1">
    <property type="nucleotide sequence ID" value="XM_009519092.1"/>
</dbReference>
<feature type="non-terminal residue" evidence="1">
    <location>
        <position position="417"/>
    </location>
</feature>
<evidence type="ECO:0000313" key="1">
    <source>
        <dbReference type="EMBL" id="EGZ30112.1"/>
    </source>
</evidence>
<organism evidence="1 2">
    <name type="scientific">Phytophthora sojae (strain P6497)</name>
    <name type="common">Soybean stem and root rot agent</name>
    <name type="synonym">Phytophthora megasperma f. sp. glycines</name>
    <dbReference type="NCBI Taxonomy" id="1094619"/>
    <lineage>
        <taxon>Eukaryota</taxon>
        <taxon>Sar</taxon>
        <taxon>Stramenopiles</taxon>
        <taxon>Oomycota</taxon>
        <taxon>Peronosporomycetes</taxon>
        <taxon>Peronosporales</taxon>
        <taxon>Peronosporaceae</taxon>
        <taxon>Phytophthora</taxon>
    </lineage>
</organism>
<sequence length="417" mass="48460">MCNFIRANGEQCKLARNKDRCGKHQIIADEQNNLEISIVEEMSPRVSTPANTEVVDTPAPSEIKPAEVSNVKASKVPELDESIVEPVIAEGVVYEEDQSSDLEINNSTQLWEECYLNIDFANEIVTFSELVDAWCSDATDIDYVRLKSPDLTLVTKGYPTRLVLLDRKGEPVKGRKRFYFRSDQDKETFVSLYEKLNLVDYCLQNALYDCRLYKLCCMMKRSWFSDNNNTWNLAGMLYRKQHVDLRLMRKTYLCSLKTMTDRFDETAALKVFNDWETSKYHPKLSESQIKSIAGGTDPEGYKQWKAEYEPKELKEKKGKDEDKTKQDDLTVPYYPKFNIYYEKGELPPIFDCKNAETYLDVISLKKEVITMERLYKFIKNNIAYILQGGNGYYLTKNRDAFGDIDYIVIPRINQFDM</sequence>
<keyword evidence="2" id="KW-1185">Reference proteome</keyword>
<gene>
    <name evidence="1" type="ORF">PHYSODRAFT_437288</name>
</gene>
<evidence type="ECO:0000313" key="2">
    <source>
        <dbReference type="Proteomes" id="UP000002640"/>
    </source>
</evidence>
<dbReference type="OMA" id="ECYLNID"/>
<dbReference type="EMBL" id="JH159151">
    <property type="protein sequence ID" value="EGZ30112.1"/>
    <property type="molecule type" value="Genomic_DNA"/>
</dbReference>
<accession>G4YQI8</accession>
<name>G4YQI8_PHYSP</name>
<dbReference type="AlphaFoldDB" id="G4YQI8"/>
<reference evidence="1 2" key="1">
    <citation type="journal article" date="2006" name="Science">
        <title>Phytophthora genome sequences uncover evolutionary origins and mechanisms of pathogenesis.</title>
        <authorList>
            <person name="Tyler B.M."/>
            <person name="Tripathy S."/>
            <person name="Zhang X."/>
            <person name="Dehal P."/>
            <person name="Jiang R.H."/>
            <person name="Aerts A."/>
            <person name="Arredondo F.D."/>
            <person name="Baxter L."/>
            <person name="Bensasson D."/>
            <person name="Beynon J.L."/>
            <person name="Chapman J."/>
            <person name="Damasceno C.M."/>
            <person name="Dorrance A.E."/>
            <person name="Dou D."/>
            <person name="Dickerman A.W."/>
            <person name="Dubchak I.L."/>
            <person name="Garbelotto M."/>
            <person name="Gijzen M."/>
            <person name="Gordon S.G."/>
            <person name="Govers F."/>
            <person name="Grunwald N.J."/>
            <person name="Huang W."/>
            <person name="Ivors K.L."/>
            <person name="Jones R.W."/>
            <person name="Kamoun S."/>
            <person name="Krampis K."/>
            <person name="Lamour K.H."/>
            <person name="Lee M.K."/>
            <person name="McDonald W.H."/>
            <person name="Medina M."/>
            <person name="Meijer H.J."/>
            <person name="Nordberg E.K."/>
            <person name="Maclean D.J."/>
            <person name="Ospina-Giraldo M.D."/>
            <person name="Morris P.F."/>
            <person name="Phuntumart V."/>
            <person name="Putnam N.H."/>
            <person name="Rash S."/>
            <person name="Rose J.K."/>
            <person name="Sakihama Y."/>
            <person name="Salamov A.A."/>
            <person name="Savidor A."/>
            <person name="Scheuring C.F."/>
            <person name="Smith B.M."/>
            <person name="Sobral B.W."/>
            <person name="Terry A."/>
            <person name="Torto-Alalibo T.A."/>
            <person name="Win J."/>
            <person name="Xu Z."/>
            <person name="Zhang H."/>
            <person name="Grigoriev I.V."/>
            <person name="Rokhsar D.S."/>
            <person name="Boore J.L."/>
        </authorList>
    </citation>
    <scope>NUCLEOTIDE SEQUENCE [LARGE SCALE GENOMIC DNA]</scope>
    <source>
        <strain evidence="1 2">P6497</strain>
    </source>
</reference>
<dbReference type="InParanoid" id="G4YQI8"/>
<dbReference type="GeneID" id="20652555"/>
<dbReference type="KEGG" id="psoj:PHYSODRAFT_437288"/>
<dbReference type="Proteomes" id="UP000002640">
    <property type="component" value="Unassembled WGS sequence"/>
</dbReference>
<protein>
    <submittedName>
        <fullName evidence="1">Uncharacterized protein</fullName>
    </submittedName>
</protein>
<proteinExistence type="predicted"/>